<sequence>MDNESITKPKGFLPTITSTSSQSTSCPLGQSTDLGCCAKQIDIYRDSPIRFLGYANEVGEAFRALVHVNFVRASYVVAFAYVAADTFDKGQKTSKKTYATGEEKQNAVMIKMGDTVVWQSLASVFIPGLVINRFCKAAHWALTKGARFGGGVAKPLTTILGLSLIPFIVKPIDSLVELGMDQTIRTKYKHVE</sequence>
<dbReference type="Proteomes" id="UP000095286">
    <property type="component" value="Unplaced"/>
</dbReference>
<name>A0AC35TWR0_9BILA</name>
<protein>
    <submittedName>
        <fullName evidence="2">Mitochondrial fission process protein 1</fullName>
    </submittedName>
</protein>
<organism evidence="1 2">
    <name type="scientific">Rhabditophanes sp. KR3021</name>
    <dbReference type="NCBI Taxonomy" id="114890"/>
    <lineage>
        <taxon>Eukaryota</taxon>
        <taxon>Metazoa</taxon>
        <taxon>Ecdysozoa</taxon>
        <taxon>Nematoda</taxon>
        <taxon>Chromadorea</taxon>
        <taxon>Rhabditida</taxon>
        <taxon>Tylenchina</taxon>
        <taxon>Panagrolaimomorpha</taxon>
        <taxon>Strongyloidoidea</taxon>
        <taxon>Alloionematidae</taxon>
        <taxon>Rhabditophanes</taxon>
    </lineage>
</organism>
<evidence type="ECO:0000313" key="2">
    <source>
        <dbReference type="WBParaSite" id="RSKR_0000515600.1"/>
    </source>
</evidence>
<proteinExistence type="predicted"/>
<reference evidence="2" key="1">
    <citation type="submission" date="2016-11" db="UniProtKB">
        <authorList>
            <consortium name="WormBaseParasite"/>
        </authorList>
    </citation>
    <scope>IDENTIFICATION</scope>
    <source>
        <strain evidence="2">KR3021</strain>
    </source>
</reference>
<dbReference type="WBParaSite" id="RSKR_0000515600.1">
    <property type="protein sequence ID" value="RSKR_0000515600.1"/>
    <property type="gene ID" value="RSKR_0000515600"/>
</dbReference>
<evidence type="ECO:0000313" key="1">
    <source>
        <dbReference type="Proteomes" id="UP000095286"/>
    </source>
</evidence>
<accession>A0AC35TWR0</accession>